<reference evidence="3" key="1">
    <citation type="submission" date="2021-01" db="EMBL/GenBank/DDBJ databases">
        <authorList>
            <consortium name="Genoscope - CEA"/>
            <person name="William W."/>
        </authorList>
    </citation>
    <scope>NUCLEOTIDE SEQUENCE</scope>
</reference>
<dbReference type="SUPFAM" id="SSF52200">
    <property type="entry name" value="Toll/Interleukin receptor TIR domain"/>
    <property type="match status" value="2"/>
</dbReference>
<dbReference type="Gene3D" id="3.40.50.10140">
    <property type="entry name" value="Toll/interleukin-1 receptor homology (TIR) domain"/>
    <property type="match status" value="2"/>
</dbReference>
<gene>
    <name evidence="3" type="ORF">DARMORV10_A01P27980.1</name>
</gene>
<dbReference type="PROSITE" id="PS50104">
    <property type="entry name" value="TIR"/>
    <property type="match status" value="1"/>
</dbReference>
<dbReference type="EMBL" id="HG994355">
    <property type="protein sequence ID" value="CAF2152431.1"/>
    <property type="molecule type" value="Genomic_DNA"/>
</dbReference>
<evidence type="ECO:0000259" key="2">
    <source>
        <dbReference type="PROSITE" id="PS50104"/>
    </source>
</evidence>
<dbReference type="InterPro" id="IPR035897">
    <property type="entry name" value="Toll_tir_struct_dom_sf"/>
</dbReference>
<sequence>MMPRPNSELNVGEEGLREGFGVSAAVLTRSGHISRIRRSEPVITRKIGFRIGVGYRKIPGRIRFKIWSGTGSDTGIIRDPYGYLEYLWFFWIKFGSIGLNSLVYSKNRTESVNILVTTDVTGSESDPTDGSNLKRVSVPALLFTTRPQSPGQGIQIYLMGPRETAYFSVNHMQTWTFFLFSLVVGFIHTQTYTCFLESSSHCHMTKVVVSFIEIRLNVFLNYRGDQLRYGFVSHLIDAFERYGIMFFIDKHEQRGKDLTNLFVRMKESKIALVIFSSSISRSPSFGNKSSKVDVLIVCLRRYAESSWCMDELVNIKKRAEKGKLEVIPIFYKVRAKDVRAQAGKFGDKFWALAKVSSGDQIKKWKDALECISNKMGLSLRDKSSEADFIKGIVKEVERVRTATVRGGAQSHHCIKFIPNKRIKISKKFPEDEAKSVEIAHMNFSNATGEEEPSQEVLVLNHDFVK</sequence>
<evidence type="ECO:0000256" key="1">
    <source>
        <dbReference type="ARBA" id="ARBA00023027"/>
    </source>
</evidence>
<organism evidence="3">
    <name type="scientific">Brassica napus</name>
    <name type="common">Rape</name>
    <dbReference type="NCBI Taxonomy" id="3708"/>
    <lineage>
        <taxon>Eukaryota</taxon>
        <taxon>Viridiplantae</taxon>
        <taxon>Streptophyta</taxon>
        <taxon>Embryophyta</taxon>
        <taxon>Tracheophyta</taxon>
        <taxon>Spermatophyta</taxon>
        <taxon>Magnoliopsida</taxon>
        <taxon>eudicotyledons</taxon>
        <taxon>Gunneridae</taxon>
        <taxon>Pentapetalae</taxon>
        <taxon>rosids</taxon>
        <taxon>malvids</taxon>
        <taxon>Brassicales</taxon>
        <taxon>Brassicaceae</taxon>
        <taxon>Brassiceae</taxon>
        <taxon>Brassica</taxon>
    </lineage>
</organism>
<dbReference type="InterPro" id="IPR000157">
    <property type="entry name" value="TIR_dom"/>
</dbReference>
<evidence type="ECO:0000313" key="3">
    <source>
        <dbReference type="EMBL" id="CAF2152431.1"/>
    </source>
</evidence>
<dbReference type="SMART" id="SM00255">
    <property type="entry name" value="TIR"/>
    <property type="match status" value="1"/>
</dbReference>
<dbReference type="AlphaFoldDB" id="A0A816XYT1"/>
<keyword evidence="1" id="KW-0520">NAD</keyword>
<feature type="domain" description="TIR" evidence="2">
    <location>
        <begin position="214"/>
        <end position="400"/>
    </location>
</feature>
<proteinExistence type="predicted"/>
<dbReference type="PANTHER" id="PTHR32009:SF157">
    <property type="entry name" value="DISEASE RESISTANCE PROTEIN RBA1-RELATED"/>
    <property type="match status" value="1"/>
</dbReference>
<dbReference type="Proteomes" id="UP001295469">
    <property type="component" value="Chromosome A01"/>
</dbReference>
<dbReference type="Pfam" id="PF01582">
    <property type="entry name" value="TIR"/>
    <property type="match status" value="2"/>
</dbReference>
<accession>A0A816XYT1</accession>
<name>A0A816XYT1_BRANA</name>
<dbReference type="PANTHER" id="PTHR32009">
    <property type="entry name" value="TMV RESISTANCE PROTEIN N-LIKE"/>
    <property type="match status" value="1"/>
</dbReference>
<protein>
    <submittedName>
        <fullName evidence="3">(rape) hypothetical protein</fullName>
    </submittedName>
</protein>
<dbReference type="GO" id="GO:0007165">
    <property type="term" value="P:signal transduction"/>
    <property type="evidence" value="ECO:0007669"/>
    <property type="project" value="InterPro"/>
</dbReference>